<reference evidence="3 4" key="1">
    <citation type="submission" date="2016-06" db="EMBL/GenBank/DDBJ databases">
        <authorList>
            <person name="Kjaerup R.B."/>
            <person name="Dalgaard T.S."/>
            <person name="Juul-Madsen H.R."/>
        </authorList>
    </citation>
    <scope>NUCLEOTIDE SEQUENCE [LARGE SCALE GENOMIC DNA]</scope>
    <source>
        <strain evidence="3 4">DSM 45577</strain>
    </source>
</reference>
<dbReference type="InterPro" id="IPR043917">
    <property type="entry name" value="DUF5753"/>
</dbReference>
<evidence type="ECO:0000313" key="3">
    <source>
        <dbReference type="EMBL" id="SCL58667.1"/>
    </source>
</evidence>
<dbReference type="OrthoDB" id="4530823at2"/>
<feature type="region of interest" description="Disordered" evidence="1">
    <location>
        <begin position="242"/>
        <end position="272"/>
    </location>
</feature>
<dbReference type="AlphaFoldDB" id="A0A1C6UX71"/>
<organism evidence="3 4">
    <name type="scientific">Micromonospora yangpuensis</name>
    <dbReference type="NCBI Taxonomy" id="683228"/>
    <lineage>
        <taxon>Bacteria</taxon>
        <taxon>Bacillati</taxon>
        <taxon>Actinomycetota</taxon>
        <taxon>Actinomycetes</taxon>
        <taxon>Micromonosporales</taxon>
        <taxon>Micromonosporaceae</taxon>
        <taxon>Micromonospora</taxon>
    </lineage>
</organism>
<dbReference type="Pfam" id="PF19054">
    <property type="entry name" value="DUF5753"/>
    <property type="match status" value="1"/>
</dbReference>
<evidence type="ECO:0000313" key="4">
    <source>
        <dbReference type="Proteomes" id="UP000198937"/>
    </source>
</evidence>
<name>A0A1C6UX71_9ACTN</name>
<dbReference type="RefSeq" id="WP_139135718.1">
    <property type="nucleotide sequence ID" value="NZ_BMMJ01000002.1"/>
</dbReference>
<feature type="domain" description="DUF5753" evidence="2">
    <location>
        <begin position="53"/>
        <end position="234"/>
    </location>
</feature>
<dbReference type="Proteomes" id="UP000198937">
    <property type="component" value="Unassembled WGS sequence"/>
</dbReference>
<proteinExistence type="predicted"/>
<evidence type="ECO:0000256" key="1">
    <source>
        <dbReference type="SAM" id="MobiDB-lite"/>
    </source>
</evidence>
<evidence type="ECO:0000259" key="2">
    <source>
        <dbReference type="Pfam" id="PF19054"/>
    </source>
</evidence>
<sequence>MRCDQLTGEGTWPGGGSGSHRWRRRCRAWCLAGETSAKGWWHAYGGAVPDWFDLYAALEATAGRLREYQPALVPALLQTREYAAVACQHRPDGERDRLVEARLGRQGLLRRRLPAPPRFEAVLAEEVLLRPVGGPAAMAGQLRHLLAVSRQPTVSIRVLPLAAGPHAGTVAGGFVLLGFPPGNRVEPAPPVIYREALTGALYLDRPGEVAAYERIWASLDALALDEAQSARLITTILEDVHHGAGEGEPEPTGTRIPSHALPSRVDSTAPNP</sequence>
<accession>A0A1C6UX71</accession>
<protein>
    <recommendedName>
        <fullName evidence="2">DUF5753 domain-containing protein</fullName>
    </recommendedName>
</protein>
<keyword evidence="4" id="KW-1185">Reference proteome</keyword>
<dbReference type="EMBL" id="FMIA01000002">
    <property type="protein sequence ID" value="SCL58667.1"/>
    <property type="molecule type" value="Genomic_DNA"/>
</dbReference>
<dbReference type="STRING" id="683228.GA0070617_3883"/>
<gene>
    <name evidence="3" type="ORF">GA0070617_3883</name>
</gene>
<feature type="region of interest" description="Disordered" evidence="1">
    <location>
        <begin position="1"/>
        <end position="21"/>
    </location>
</feature>